<protein>
    <recommendedName>
        <fullName evidence="2">Ribonuclease H1 N-terminal domain-containing protein</fullName>
    </recommendedName>
</protein>
<proteinExistence type="predicted"/>
<organism evidence="3 4">
    <name type="scientific">Lithocarpus litseifolius</name>
    <dbReference type="NCBI Taxonomy" id="425828"/>
    <lineage>
        <taxon>Eukaryota</taxon>
        <taxon>Viridiplantae</taxon>
        <taxon>Streptophyta</taxon>
        <taxon>Embryophyta</taxon>
        <taxon>Tracheophyta</taxon>
        <taxon>Spermatophyta</taxon>
        <taxon>Magnoliopsida</taxon>
        <taxon>eudicotyledons</taxon>
        <taxon>Gunneridae</taxon>
        <taxon>Pentapetalae</taxon>
        <taxon>rosids</taxon>
        <taxon>fabids</taxon>
        <taxon>Fagales</taxon>
        <taxon>Fagaceae</taxon>
        <taxon>Lithocarpus</taxon>
    </lineage>
</organism>
<feature type="compositionally biased region" description="Polar residues" evidence="1">
    <location>
        <begin position="73"/>
        <end position="98"/>
    </location>
</feature>
<dbReference type="InterPro" id="IPR037056">
    <property type="entry name" value="RNase_H1_N_sf"/>
</dbReference>
<accession>A0AAW2C9N9</accession>
<gene>
    <name evidence="3" type="ORF">SO802_023247</name>
</gene>
<dbReference type="Proteomes" id="UP001459277">
    <property type="component" value="Unassembled WGS sequence"/>
</dbReference>
<dbReference type="Pfam" id="PF01693">
    <property type="entry name" value="Cauli_VI"/>
    <property type="match status" value="1"/>
</dbReference>
<dbReference type="InterPro" id="IPR009027">
    <property type="entry name" value="Ribosomal_bL9/RNase_H1_N"/>
</dbReference>
<name>A0AAW2C9N9_9ROSI</name>
<comment type="caution">
    <text evidence="3">The sequence shown here is derived from an EMBL/GenBank/DDBJ whole genome shotgun (WGS) entry which is preliminary data.</text>
</comment>
<dbReference type="Gene3D" id="3.40.970.10">
    <property type="entry name" value="Ribonuclease H1, N-terminal domain"/>
    <property type="match status" value="1"/>
</dbReference>
<reference evidence="3 4" key="1">
    <citation type="submission" date="2024-01" db="EMBL/GenBank/DDBJ databases">
        <title>A telomere-to-telomere, gap-free genome of sweet tea (Lithocarpus litseifolius).</title>
        <authorList>
            <person name="Zhou J."/>
        </authorList>
    </citation>
    <scope>NUCLEOTIDE SEQUENCE [LARGE SCALE GENOMIC DNA]</scope>
    <source>
        <strain evidence="3">Zhou-2022a</strain>
        <tissue evidence="3">Leaf</tissue>
    </source>
</reference>
<sequence length="159" mass="17708">MVHVYLVAQIINLGGRYYVVFIGRAPGIYDNWAEASRQVHKFANVEHRSFKDRREAESAYTEFLQRNGSNVQYGASPSFASPTQNSASSPGGTSQSEGPSYFDGDVRNRLLRYQLDVAIEERDHARRIATLSTNMLSDVVAHVLGDDEVHDSTRQGGTK</sequence>
<keyword evidence="4" id="KW-1185">Reference proteome</keyword>
<evidence type="ECO:0000259" key="2">
    <source>
        <dbReference type="Pfam" id="PF01693"/>
    </source>
</evidence>
<dbReference type="SUPFAM" id="SSF55658">
    <property type="entry name" value="L9 N-domain-like"/>
    <property type="match status" value="1"/>
</dbReference>
<evidence type="ECO:0000313" key="3">
    <source>
        <dbReference type="EMBL" id="KAK9993544.1"/>
    </source>
</evidence>
<dbReference type="AlphaFoldDB" id="A0AAW2C9N9"/>
<feature type="domain" description="Ribonuclease H1 N-terminal" evidence="2">
    <location>
        <begin position="16"/>
        <end position="58"/>
    </location>
</feature>
<evidence type="ECO:0000256" key="1">
    <source>
        <dbReference type="SAM" id="MobiDB-lite"/>
    </source>
</evidence>
<dbReference type="EMBL" id="JAZDWU010000008">
    <property type="protein sequence ID" value="KAK9993544.1"/>
    <property type="molecule type" value="Genomic_DNA"/>
</dbReference>
<feature type="region of interest" description="Disordered" evidence="1">
    <location>
        <begin position="73"/>
        <end position="103"/>
    </location>
</feature>
<dbReference type="InterPro" id="IPR011320">
    <property type="entry name" value="RNase_H1_N"/>
</dbReference>
<evidence type="ECO:0000313" key="4">
    <source>
        <dbReference type="Proteomes" id="UP001459277"/>
    </source>
</evidence>